<evidence type="ECO:0000313" key="2">
    <source>
        <dbReference type="EMBL" id="MBP1044821.1"/>
    </source>
</evidence>
<reference evidence="2 3" key="1">
    <citation type="submission" date="2020-12" db="EMBL/GenBank/DDBJ databases">
        <title>Vagococcus allomyrinae sp. nov. and Enterococcus lavae sp. nov., isolated from the larvae of Allomyrina dichotoma.</title>
        <authorList>
            <person name="Lee S.D."/>
        </authorList>
    </citation>
    <scope>NUCLEOTIDE SEQUENCE [LARGE SCALE GENOMIC DNA]</scope>
    <source>
        <strain evidence="2 3">BWM-S5</strain>
    </source>
</reference>
<evidence type="ECO:0000256" key="1">
    <source>
        <dbReference type="SAM" id="Phobius"/>
    </source>
</evidence>
<protein>
    <submittedName>
        <fullName evidence="2">Uncharacterized protein</fullName>
    </submittedName>
</protein>
<feature type="transmembrane region" description="Helical" evidence="1">
    <location>
        <begin position="6"/>
        <end position="27"/>
    </location>
</feature>
<dbReference type="EMBL" id="JAEDXU010000001">
    <property type="protein sequence ID" value="MBP1044821.1"/>
    <property type="molecule type" value="Genomic_DNA"/>
</dbReference>
<keyword evidence="1" id="KW-1133">Transmembrane helix</keyword>
<organism evidence="2 3">
    <name type="scientific">Enterococcus larvae</name>
    <dbReference type="NCBI Taxonomy" id="2794352"/>
    <lineage>
        <taxon>Bacteria</taxon>
        <taxon>Bacillati</taxon>
        <taxon>Bacillota</taxon>
        <taxon>Bacilli</taxon>
        <taxon>Lactobacillales</taxon>
        <taxon>Enterococcaceae</taxon>
        <taxon>Enterococcus</taxon>
    </lineage>
</organism>
<dbReference type="Proteomes" id="UP000673375">
    <property type="component" value="Unassembled WGS sequence"/>
</dbReference>
<proteinExistence type="predicted"/>
<sequence>MTSKKVAARLSIVVGLIICLTLLLFVFRSYIPIYLPNSQKEFKVTIKENNNEPAIFVGISLDQKEKLIVELYDSDGNLCQVSKTLNGENSYKYNYLSIKPGQTYTVKIKNKTNSIIFSNGSIQNNN</sequence>
<name>A0ABS4CE08_9ENTE</name>
<keyword evidence="1" id="KW-0472">Membrane</keyword>
<keyword evidence="1" id="KW-0812">Transmembrane</keyword>
<evidence type="ECO:0000313" key="3">
    <source>
        <dbReference type="Proteomes" id="UP000673375"/>
    </source>
</evidence>
<keyword evidence="3" id="KW-1185">Reference proteome</keyword>
<comment type="caution">
    <text evidence="2">The sequence shown here is derived from an EMBL/GenBank/DDBJ whole genome shotgun (WGS) entry which is preliminary data.</text>
</comment>
<dbReference type="RefSeq" id="WP_209555620.1">
    <property type="nucleotide sequence ID" value="NZ_JAEDXU010000001.1"/>
</dbReference>
<accession>A0ABS4CE08</accession>
<gene>
    <name evidence="2" type="ORF">I6N96_00910</name>
</gene>